<dbReference type="OrthoDB" id="9767994at2"/>
<protein>
    <submittedName>
        <fullName evidence="3">(2Fe-2S)-binding domain-containing protein</fullName>
    </submittedName>
</protein>
<dbReference type="Pfam" id="PF20256">
    <property type="entry name" value="MoCoBD_2"/>
    <property type="match status" value="2"/>
</dbReference>
<name>S7V2R8_DESML</name>
<dbReference type="Pfam" id="PF00111">
    <property type="entry name" value="Fer2"/>
    <property type="match status" value="1"/>
</dbReference>
<feature type="domain" description="2Fe-2S ferredoxin-type" evidence="2">
    <location>
        <begin position="1"/>
        <end position="77"/>
    </location>
</feature>
<dbReference type="InterPro" id="IPR052516">
    <property type="entry name" value="N-heterocyclic_Hydroxylase"/>
</dbReference>
<dbReference type="InterPro" id="IPR002888">
    <property type="entry name" value="2Fe-2S-bd"/>
</dbReference>
<evidence type="ECO:0000313" key="3">
    <source>
        <dbReference type="EMBL" id="EPR40754.1"/>
    </source>
</evidence>
<comment type="caution">
    <text evidence="3">The sequence shown here is derived from an EMBL/GenBank/DDBJ whole genome shotgun (WGS) entry which is preliminary data.</text>
</comment>
<dbReference type="RefSeq" id="WP_020876781.1">
    <property type="nucleotide sequence ID" value="NZ_ATHJ01000081.1"/>
</dbReference>
<dbReference type="GO" id="GO:0046872">
    <property type="term" value="F:metal ion binding"/>
    <property type="evidence" value="ECO:0007669"/>
    <property type="project" value="InterPro"/>
</dbReference>
<dbReference type="SUPFAM" id="SSF56003">
    <property type="entry name" value="Molybdenum cofactor-binding domain"/>
    <property type="match status" value="2"/>
</dbReference>
<dbReference type="PROSITE" id="PS51085">
    <property type="entry name" value="2FE2S_FER_2"/>
    <property type="match status" value="1"/>
</dbReference>
<dbReference type="InterPro" id="IPR000674">
    <property type="entry name" value="Ald_Oxase/Xan_DH_a/b"/>
</dbReference>
<reference evidence="3 4" key="1">
    <citation type="journal article" date="2013" name="Genome Announc.">
        <title>Draft genome sequences for three mercury-methylating, sulfate-reducing bacteria.</title>
        <authorList>
            <person name="Brown S.D."/>
            <person name="Hurt R.A.Jr."/>
            <person name="Gilmour C.C."/>
            <person name="Elias D.A."/>
        </authorList>
    </citation>
    <scope>NUCLEOTIDE SEQUENCE [LARGE SCALE GENOMIC DNA]</scope>
    <source>
        <strain evidence="3 4">DSM 2059</strain>
    </source>
</reference>
<dbReference type="AlphaFoldDB" id="S7V2R8"/>
<dbReference type="InterPro" id="IPR008274">
    <property type="entry name" value="AldOxase/xan_DH_MoCoBD1"/>
</dbReference>
<dbReference type="InterPro" id="IPR001041">
    <property type="entry name" value="2Fe-2S_ferredoxin-type"/>
</dbReference>
<dbReference type="Pfam" id="PF02738">
    <property type="entry name" value="MoCoBD_1"/>
    <property type="match status" value="1"/>
</dbReference>
<dbReference type="GO" id="GO:0016491">
    <property type="term" value="F:oxidoreductase activity"/>
    <property type="evidence" value="ECO:0007669"/>
    <property type="project" value="InterPro"/>
</dbReference>
<dbReference type="eggNOG" id="COG2080">
    <property type="taxonomic scope" value="Bacteria"/>
</dbReference>
<proteinExistence type="inferred from homology"/>
<dbReference type="Gene3D" id="3.10.20.30">
    <property type="match status" value="1"/>
</dbReference>
<dbReference type="CDD" id="cd00207">
    <property type="entry name" value="fer2"/>
    <property type="match status" value="1"/>
</dbReference>
<dbReference type="Proteomes" id="UP000014977">
    <property type="component" value="Unassembled WGS sequence"/>
</dbReference>
<dbReference type="STRING" id="897.B2D07_01365"/>
<dbReference type="SUPFAM" id="SSF54292">
    <property type="entry name" value="2Fe-2S ferredoxin-like"/>
    <property type="match status" value="1"/>
</dbReference>
<dbReference type="InterPro" id="IPR036884">
    <property type="entry name" value="2Fe-2S-bd_dom_sf"/>
</dbReference>
<dbReference type="Gene3D" id="1.10.150.120">
    <property type="entry name" value="[2Fe-2S]-binding domain"/>
    <property type="match status" value="1"/>
</dbReference>
<dbReference type="GO" id="GO:0051536">
    <property type="term" value="F:iron-sulfur cluster binding"/>
    <property type="evidence" value="ECO:0007669"/>
    <property type="project" value="InterPro"/>
</dbReference>
<evidence type="ECO:0000259" key="2">
    <source>
        <dbReference type="PROSITE" id="PS51085"/>
    </source>
</evidence>
<keyword evidence="4" id="KW-1185">Reference proteome</keyword>
<dbReference type="Pfam" id="PF01799">
    <property type="entry name" value="Fer2_2"/>
    <property type="match status" value="1"/>
</dbReference>
<gene>
    <name evidence="3" type="ORF">dsmv_2350</name>
</gene>
<dbReference type="PATRIC" id="fig|1121405.3.peg.1925"/>
<comment type="similarity">
    <text evidence="1">Belongs to the xanthine dehydrogenase family.</text>
</comment>
<dbReference type="SMART" id="SM01008">
    <property type="entry name" value="Ald_Xan_dh_C"/>
    <property type="match status" value="1"/>
</dbReference>
<dbReference type="eggNOG" id="COG1529">
    <property type="taxonomic scope" value="Bacteria"/>
</dbReference>
<dbReference type="PANTHER" id="PTHR47495">
    <property type="entry name" value="ALDEHYDE DEHYDROGENASE"/>
    <property type="match status" value="1"/>
</dbReference>
<dbReference type="Gene3D" id="3.90.1170.50">
    <property type="entry name" value="Aldehyde oxidase/xanthine dehydrogenase, a/b hammerhead"/>
    <property type="match status" value="1"/>
</dbReference>
<dbReference type="EMBL" id="ATHJ01000081">
    <property type="protein sequence ID" value="EPR40754.1"/>
    <property type="molecule type" value="Genomic_DNA"/>
</dbReference>
<dbReference type="PANTHER" id="PTHR47495:SF2">
    <property type="entry name" value="ALDEHYDE DEHYDROGENASE"/>
    <property type="match status" value="1"/>
</dbReference>
<dbReference type="InterPro" id="IPR012675">
    <property type="entry name" value="Beta-grasp_dom_sf"/>
</dbReference>
<evidence type="ECO:0000256" key="1">
    <source>
        <dbReference type="ARBA" id="ARBA00006849"/>
    </source>
</evidence>
<dbReference type="InterPro" id="IPR036010">
    <property type="entry name" value="2Fe-2S_ferredoxin-like_sf"/>
</dbReference>
<dbReference type="SUPFAM" id="SSF47741">
    <property type="entry name" value="CO dehydrogenase ISP C-domain like"/>
    <property type="match status" value="1"/>
</dbReference>
<sequence>MNTTFLVNGGRFTVDVAPDMPLLWVLRDVLGLTGTKFGCGKGHCWGCAVLLAGEIRPSCTVKAEAAAGKEIVTIEGIPWDHPVKQAWVEAQVPQCGWCQPGQILQAVSLLRRTPSPNDGAIAKTMRKNLCRCATYPRIRSAIRLAARASVPESPPDHRPALPILKKNPTDGDIEGESFVFNPFVRISTSGRVTIVAKHLETGQGIYTGLATLLAEELDADWRQVRVESAPADESVYNNLLFGPVQATGGSTSIANSYEQYRRAGASARAMFVAAAAAVWRVPAEEIEVKKGIVSHPKSGRQATFGALVRRAAGMKPPVEVRLKDPDAFTLIGRQDVRLDIVSKVQGSARFAMDIRLPGMLRAVVARSPVFGGRVSSVDARKALAVPGVTGVVRISSGVAVVAENTWAALEGRDALEIVWDESRGETRGTSELAAEYLALLETPGKTARKEGDVEGALAGAAQTLEAIFAFPYLAHAPMEPLNCVVRLSENDCEIWAGDQFQTVDQANAAAAAGLEPRQVRIHTVFSGGSFGRRANPASDYIVDAVEVAKALEGRSPVQLVWTREDDLRGGYYRPMFVHRVRAGLDGEGHPVAWHHRLVGQSIATGTPFEDAMTTDGIDAASVEGIVDMAYAVPNLAVELHSPAVGVPVLWWRSVGHSHTAFAVEVFIDELAAAAGQDPVAFRRSLLSGQERRLAVLDLAARKAGWGSPLPPGKGRGIALHRSFGTVVAHVAEVSVAGNGDFHVDRVVCVVDCGTAVNPDIIRAQMEGGIGFGLSAAWEEAVTLDGGRVRQSNFDTYRILRFDRMPVVEVHIVPSQAPPTGVGEPGVPPIAPAVANALFAATGRRVRILPLGDLMPSKGRRPWFEAPA</sequence>
<dbReference type="InterPro" id="IPR046867">
    <property type="entry name" value="AldOxase/xan_DH_MoCoBD2"/>
</dbReference>
<dbReference type="InterPro" id="IPR037165">
    <property type="entry name" value="AldOxase/xan_DH_Mopterin-bd_sf"/>
</dbReference>
<dbReference type="Gene3D" id="3.30.365.10">
    <property type="entry name" value="Aldehyde oxidase/xanthine dehydrogenase, molybdopterin binding domain"/>
    <property type="match status" value="4"/>
</dbReference>
<evidence type="ECO:0000313" key="4">
    <source>
        <dbReference type="Proteomes" id="UP000014977"/>
    </source>
</evidence>
<accession>S7V2R8</accession>
<organism evidence="3 4">
    <name type="scientific">Desulfococcus multivorans DSM 2059</name>
    <dbReference type="NCBI Taxonomy" id="1121405"/>
    <lineage>
        <taxon>Bacteria</taxon>
        <taxon>Pseudomonadati</taxon>
        <taxon>Thermodesulfobacteriota</taxon>
        <taxon>Desulfobacteria</taxon>
        <taxon>Desulfobacterales</taxon>
        <taxon>Desulfococcaceae</taxon>
        <taxon>Desulfococcus</taxon>
    </lineage>
</organism>